<dbReference type="PATRIC" id="fig|1212765.3.peg.455"/>
<feature type="compositionally biased region" description="Polar residues" evidence="1">
    <location>
        <begin position="49"/>
        <end position="58"/>
    </location>
</feature>
<name>I7CFK2_MYCHA</name>
<feature type="region of interest" description="Disordered" evidence="1">
    <location>
        <begin position="43"/>
        <end position="81"/>
    </location>
</feature>
<dbReference type="KEGG" id="mhl:MHLP_02030"/>
<proteinExistence type="predicted"/>
<sequence>MALISPKIAFLSFAGLGSTAGKGYGIHYVSTYKNPLVLASDKENRSEDSLQSPVNSSTVREDGKLDLQTQATKSEGEPIADLLDQEDEDEDLEELAESPQILKGQLFFTKYRDDDWEKDVYELKSNLSSEKKGEVVGKQVEFSTTVSTSSLDALIEGFNVETSFLFENIDEMLKALENNRSQFVSAFDLTTFNQLEGVLQSFQILNR</sequence>
<dbReference type="AlphaFoldDB" id="I7CFK2"/>
<keyword evidence="3" id="KW-1185">Reference proteome</keyword>
<evidence type="ECO:0000313" key="3">
    <source>
        <dbReference type="Proteomes" id="UP000006502"/>
    </source>
</evidence>
<dbReference type="Proteomes" id="UP000006502">
    <property type="component" value="Chromosome"/>
</dbReference>
<evidence type="ECO:0000313" key="2">
    <source>
        <dbReference type="EMBL" id="AFO51986.1"/>
    </source>
</evidence>
<organism evidence="2 3">
    <name type="scientific">Mycoplasma haematolamae (strain Purdue)</name>
    <dbReference type="NCBI Taxonomy" id="1212765"/>
    <lineage>
        <taxon>Bacteria</taxon>
        <taxon>Bacillati</taxon>
        <taxon>Mycoplasmatota</taxon>
        <taxon>Mollicutes</taxon>
        <taxon>Mycoplasmataceae</taxon>
        <taxon>Mycoplasma</taxon>
    </lineage>
</organism>
<evidence type="ECO:0000256" key="1">
    <source>
        <dbReference type="SAM" id="MobiDB-lite"/>
    </source>
</evidence>
<reference evidence="2 3" key="1">
    <citation type="journal article" date="2012" name="J. Bacteriol.">
        <title>Genome Sequence of "Candidatus Mycoplasma haemolamae" Strain Purdue, a Red Blood Cell Pathogen of Alpacas (Vicugna pacos) and Llamas (Lama glama).</title>
        <authorList>
            <person name="Guimaraes A.M."/>
            <person name="Toth B."/>
            <person name="Santos A.P."/>
            <person name="do Nascimento N.C."/>
            <person name="Kritchevsky J.E."/>
            <person name="Messick J.B."/>
        </authorList>
    </citation>
    <scope>NUCLEOTIDE SEQUENCE [LARGE SCALE GENOMIC DNA]</scope>
    <source>
        <strain evidence="2 3">Purdue</strain>
    </source>
</reference>
<accession>I7CFK2</accession>
<dbReference type="EMBL" id="CP003731">
    <property type="protein sequence ID" value="AFO51986.1"/>
    <property type="molecule type" value="Genomic_DNA"/>
</dbReference>
<gene>
    <name evidence="2" type="ordered locus">MHLP_02030</name>
</gene>
<dbReference type="HOGENOM" id="CLU_105040_0_0_14"/>
<reference evidence="3" key="2">
    <citation type="submission" date="2012-07" db="EMBL/GenBank/DDBJ databases">
        <title>Complete genome sequence of 'Candidatus Mycoplasma haemolamae'.</title>
        <authorList>
            <person name="Guimaraes A.M.S."/>
            <person name="Toth B."/>
            <person name="Santos A.P."/>
            <person name="Nascimento N.C."/>
            <person name="Sojka J.E."/>
            <person name="Messick J.B."/>
        </authorList>
    </citation>
    <scope>NUCLEOTIDE SEQUENCE [LARGE SCALE GENOMIC DNA]</scope>
    <source>
        <strain evidence="3">Purdue</strain>
    </source>
</reference>
<protein>
    <submittedName>
        <fullName evidence="2">Uncharacterized protein</fullName>
    </submittedName>
</protein>